<evidence type="ECO:0000313" key="2">
    <source>
        <dbReference type="EMBL" id="KGM91646.1"/>
    </source>
</evidence>
<gene>
    <name evidence="2" type="ORF">PADG_12216</name>
</gene>
<proteinExistence type="predicted"/>
<protein>
    <submittedName>
        <fullName evidence="2">Uncharacterized protein</fullName>
    </submittedName>
</protein>
<dbReference type="InParanoid" id="A0A0A0HUF5"/>
<dbReference type="VEuPathDB" id="FungiDB:PADG_12216"/>
<feature type="compositionally biased region" description="Low complexity" evidence="1">
    <location>
        <begin position="42"/>
        <end position="55"/>
    </location>
</feature>
<dbReference type="AlphaFoldDB" id="A0A0A0HUF5"/>
<dbReference type="RefSeq" id="XP_010762600.1">
    <property type="nucleotide sequence ID" value="XM_010764298.1"/>
</dbReference>
<evidence type="ECO:0000313" key="3">
    <source>
        <dbReference type="Proteomes" id="UP000001628"/>
    </source>
</evidence>
<dbReference type="KEGG" id="pbn:PADG_12216"/>
<organism evidence="2 3">
    <name type="scientific">Paracoccidioides brasiliensis (strain Pb18)</name>
    <dbReference type="NCBI Taxonomy" id="502780"/>
    <lineage>
        <taxon>Eukaryota</taxon>
        <taxon>Fungi</taxon>
        <taxon>Dikarya</taxon>
        <taxon>Ascomycota</taxon>
        <taxon>Pezizomycotina</taxon>
        <taxon>Eurotiomycetes</taxon>
        <taxon>Eurotiomycetidae</taxon>
        <taxon>Onygenales</taxon>
        <taxon>Ajellomycetaceae</taxon>
        <taxon>Paracoccidioides</taxon>
    </lineage>
</organism>
<feature type="region of interest" description="Disordered" evidence="1">
    <location>
        <begin position="26"/>
        <end position="58"/>
    </location>
</feature>
<keyword evidence="3" id="KW-1185">Reference proteome</keyword>
<dbReference type="EMBL" id="KN275966">
    <property type="protein sequence ID" value="KGM91646.1"/>
    <property type="molecule type" value="Genomic_DNA"/>
</dbReference>
<dbReference type="GeneID" id="22588113"/>
<accession>A0A0A0HUF5</accession>
<sequence>MSRSSFRKIMPLRHTLDLIYRRSNVDSDADTDDADGDKLQPAAQTASSETTSATTMPNAAWLKELPTLRLTHELFRLDRVDEN</sequence>
<dbReference type="Proteomes" id="UP000001628">
    <property type="component" value="Unassembled WGS sequence"/>
</dbReference>
<evidence type="ECO:0000256" key="1">
    <source>
        <dbReference type="SAM" id="MobiDB-lite"/>
    </source>
</evidence>
<reference evidence="2 3" key="1">
    <citation type="journal article" date="2011" name="PLoS Genet.">
        <title>Comparative genomic analysis of human fungal pathogens causing paracoccidioidomycosis.</title>
        <authorList>
            <person name="Desjardins C.A."/>
            <person name="Champion M.D."/>
            <person name="Holder J.W."/>
            <person name="Muszewska A."/>
            <person name="Goldberg J."/>
            <person name="Bailao A.M."/>
            <person name="Brigido M.M."/>
            <person name="Ferreira M.E."/>
            <person name="Garcia A.M."/>
            <person name="Grynberg M."/>
            <person name="Gujja S."/>
            <person name="Heiman D.I."/>
            <person name="Henn M.R."/>
            <person name="Kodira C.D."/>
            <person name="Leon-Narvaez H."/>
            <person name="Longo L.V."/>
            <person name="Ma L.J."/>
            <person name="Malavazi I."/>
            <person name="Matsuo A.L."/>
            <person name="Morais F.V."/>
            <person name="Pereira M."/>
            <person name="Rodriguez-Brito S."/>
            <person name="Sakthikumar S."/>
            <person name="Salem-Izacc S.M."/>
            <person name="Sykes S.M."/>
            <person name="Teixeira M.M."/>
            <person name="Vallejo M.C."/>
            <person name="Walter M.E."/>
            <person name="Yandava C."/>
            <person name="Young S."/>
            <person name="Zeng Q."/>
            <person name="Zucker J."/>
            <person name="Felipe M.S."/>
            <person name="Goldman G.H."/>
            <person name="Haas B.J."/>
            <person name="McEwen J.G."/>
            <person name="Nino-Vega G."/>
            <person name="Puccia R."/>
            <person name="San-Blas G."/>
            <person name="Soares C.M."/>
            <person name="Birren B.W."/>
            <person name="Cuomo C.A."/>
        </authorList>
    </citation>
    <scope>NUCLEOTIDE SEQUENCE [LARGE SCALE GENOMIC DNA]</scope>
    <source>
        <strain evidence="2 3">Pb18</strain>
    </source>
</reference>
<name>A0A0A0HUF5_PARBD</name>
<dbReference type="HOGENOM" id="CLU_2543195_0_0_1"/>